<keyword evidence="3" id="KW-0131">Cell cycle</keyword>
<keyword evidence="2" id="KW-1133">Transmembrane helix</keyword>
<reference evidence="3 4" key="1">
    <citation type="submission" date="2018-05" db="EMBL/GenBank/DDBJ databases">
        <title>Genomic Encyclopedia of Type Strains, Phase I: the one thousand microbial genomes (KMG-I) project.</title>
        <authorList>
            <person name="Kyrpides N."/>
        </authorList>
    </citation>
    <scope>NUCLEOTIDE SEQUENCE [LARGE SCALE GENOMIC DNA]</scope>
    <source>
        <strain evidence="3 4">DSM 15611</strain>
    </source>
</reference>
<keyword evidence="2" id="KW-0812">Transmembrane</keyword>
<dbReference type="AlphaFoldDB" id="A0A318HZX0"/>
<dbReference type="Pfam" id="PF04977">
    <property type="entry name" value="DivIC"/>
    <property type="match status" value="1"/>
</dbReference>
<feature type="transmembrane region" description="Helical" evidence="2">
    <location>
        <begin position="14"/>
        <end position="31"/>
    </location>
</feature>
<dbReference type="OrthoDB" id="1467719at2"/>
<dbReference type="Proteomes" id="UP000248314">
    <property type="component" value="Unassembled WGS sequence"/>
</dbReference>
<gene>
    <name evidence="3" type="ORF">EJ73_00386</name>
</gene>
<sequence length="112" mass="13645">MSSKWTELGRMLNHYRYLIVIVVGILIVVFIDDNSIMRRFQYELQISDLKKQIKEYNERHNTDSERLRQLRRDPKAIEKIARERYFMKTDDEDIYVLSDDEKPTQKQDETTE</sequence>
<feature type="coiled-coil region" evidence="1">
    <location>
        <begin position="39"/>
        <end position="73"/>
    </location>
</feature>
<name>A0A318HZX0_9BACT</name>
<comment type="caution">
    <text evidence="3">The sequence shown here is derived from an EMBL/GenBank/DDBJ whole genome shotgun (WGS) entry which is preliminary data.</text>
</comment>
<protein>
    <submittedName>
        <fullName evidence="3">Cell division protein FtsB</fullName>
    </submittedName>
</protein>
<keyword evidence="3" id="KW-0132">Cell division</keyword>
<keyword evidence="2" id="KW-0472">Membrane</keyword>
<dbReference type="GO" id="GO:0051301">
    <property type="term" value="P:cell division"/>
    <property type="evidence" value="ECO:0007669"/>
    <property type="project" value="UniProtKB-KW"/>
</dbReference>
<evidence type="ECO:0000256" key="1">
    <source>
        <dbReference type="SAM" id="Coils"/>
    </source>
</evidence>
<evidence type="ECO:0000256" key="2">
    <source>
        <dbReference type="SAM" id="Phobius"/>
    </source>
</evidence>
<accession>A0A318HZX0</accession>
<keyword evidence="4" id="KW-1185">Reference proteome</keyword>
<dbReference type="RefSeq" id="WP_025815253.1">
    <property type="nucleotide sequence ID" value="NZ_BAIZ01000002.1"/>
</dbReference>
<dbReference type="InterPro" id="IPR007060">
    <property type="entry name" value="FtsL/DivIC"/>
</dbReference>
<evidence type="ECO:0000313" key="3">
    <source>
        <dbReference type="EMBL" id="PXX24144.1"/>
    </source>
</evidence>
<keyword evidence="1" id="KW-0175">Coiled coil</keyword>
<organism evidence="3 4">
    <name type="scientific">Hoylesella shahii DSM 15611 = JCM 12083</name>
    <dbReference type="NCBI Taxonomy" id="1122991"/>
    <lineage>
        <taxon>Bacteria</taxon>
        <taxon>Pseudomonadati</taxon>
        <taxon>Bacteroidota</taxon>
        <taxon>Bacteroidia</taxon>
        <taxon>Bacteroidales</taxon>
        <taxon>Prevotellaceae</taxon>
        <taxon>Hoylesella</taxon>
    </lineage>
</organism>
<dbReference type="EMBL" id="QJJX01000003">
    <property type="protein sequence ID" value="PXX24144.1"/>
    <property type="molecule type" value="Genomic_DNA"/>
</dbReference>
<evidence type="ECO:0000313" key="4">
    <source>
        <dbReference type="Proteomes" id="UP000248314"/>
    </source>
</evidence>
<proteinExistence type="predicted"/>
<dbReference type="STRING" id="1122991.GCA_000613445_03111"/>